<keyword evidence="2" id="KW-1185">Reference proteome</keyword>
<dbReference type="Proteomes" id="UP001605036">
    <property type="component" value="Unassembled WGS sequence"/>
</dbReference>
<comment type="caution">
    <text evidence="1">The sequence shown here is derived from an EMBL/GenBank/DDBJ whole genome shotgun (WGS) entry which is preliminary data.</text>
</comment>
<dbReference type="EMBL" id="JBHFFA010000006">
    <property type="protein sequence ID" value="KAL2619938.1"/>
    <property type="molecule type" value="Genomic_DNA"/>
</dbReference>
<name>A0ABD1XZS3_9MARC</name>
<accession>A0ABD1XZS3</accession>
<dbReference type="AlphaFoldDB" id="A0ABD1XZS3"/>
<protein>
    <submittedName>
        <fullName evidence="1">Uncharacterized protein</fullName>
    </submittedName>
</protein>
<gene>
    <name evidence="1" type="ORF">R1flu_000143</name>
</gene>
<organism evidence="1 2">
    <name type="scientific">Riccia fluitans</name>
    <dbReference type="NCBI Taxonomy" id="41844"/>
    <lineage>
        <taxon>Eukaryota</taxon>
        <taxon>Viridiplantae</taxon>
        <taxon>Streptophyta</taxon>
        <taxon>Embryophyta</taxon>
        <taxon>Marchantiophyta</taxon>
        <taxon>Marchantiopsida</taxon>
        <taxon>Marchantiidae</taxon>
        <taxon>Marchantiales</taxon>
        <taxon>Ricciaceae</taxon>
        <taxon>Riccia</taxon>
    </lineage>
</organism>
<evidence type="ECO:0000313" key="2">
    <source>
        <dbReference type="Proteomes" id="UP001605036"/>
    </source>
</evidence>
<proteinExistence type="predicted"/>
<sequence length="69" mass="7790">MLPACPRSGEMRSERNGQDHLAKVKWRRVISNGLRTLPKVTFCLPAWHELRGYRSPGTRPGSTESTVRG</sequence>
<evidence type="ECO:0000313" key="1">
    <source>
        <dbReference type="EMBL" id="KAL2619938.1"/>
    </source>
</evidence>
<reference evidence="1 2" key="1">
    <citation type="submission" date="2024-09" db="EMBL/GenBank/DDBJ databases">
        <title>Chromosome-scale assembly of Riccia fluitans.</title>
        <authorList>
            <person name="Paukszto L."/>
            <person name="Sawicki J."/>
            <person name="Karawczyk K."/>
            <person name="Piernik-Szablinska J."/>
            <person name="Szczecinska M."/>
            <person name="Mazdziarz M."/>
        </authorList>
    </citation>
    <scope>NUCLEOTIDE SEQUENCE [LARGE SCALE GENOMIC DNA]</scope>
    <source>
        <strain evidence="1">Rf_01</strain>
        <tissue evidence="1">Aerial parts of the thallus</tissue>
    </source>
</reference>